<dbReference type="AlphaFoldDB" id="A0A5B8RHM9"/>
<name>A0A5B8RHM9_9ZZZZ</name>
<evidence type="ECO:0000313" key="1">
    <source>
        <dbReference type="EMBL" id="QEA06227.1"/>
    </source>
</evidence>
<gene>
    <name evidence="1" type="ORF">KBTEX_02557</name>
</gene>
<organism evidence="1">
    <name type="scientific">uncultured organism</name>
    <dbReference type="NCBI Taxonomy" id="155900"/>
    <lineage>
        <taxon>unclassified sequences</taxon>
        <taxon>environmental samples</taxon>
    </lineage>
</organism>
<dbReference type="Pfam" id="PF09996">
    <property type="entry name" value="DUF2237"/>
    <property type="match status" value="1"/>
</dbReference>
<reference evidence="1" key="1">
    <citation type="submission" date="2019-06" db="EMBL/GenBank/DDBJ databases">
        <authorList>
            <person name="Murdoch R.W."/>
            <person name="Fathepure B."/>
        </authorList>
    </citation>
    <scope>NUCLEOTIDE SEQUENCE</scope>
</reference>
<dbReference type="PANTHER" id="PTHR37466:SF1">
    <property type="entry name" value="SLR1628 PROTEIN"/>
    <property type="match status" value="1"/>
</dbReference>
<sequence length="124" mass="13347">MPETRRNVLGTTLDACCSDPVTGFYRDGYCRVGADDAGVHAVCATLTDEFLAFSARRGNDLSTPRPEFGFDGLSAGDQWCLCAARWLEAHEAGCATRVRLLASDEAALEVVALETLKPYALDLS</sequence>
<protein>
    <recommendedName>
        <fullName evidence="2">DUF2237 domain-containing protein</fullName>
    </recommendedName>
</protein>
<proteinExistence type="predicted"/>
<dbReference type="InterPro" id="IPR018714">
    <property type="entry name" value="DUF2237"/>
</dbReference>
<accession>A0A5B8RHM9</accession>
<dbReference type="EMBL" id="MN079131">
    <property type="protein sequence ID" value="QEA06227.1"/>
    <property type="molecule type" value="Genomic_DNA"/>
</dbReference>
<evidence type="ECO:0008006" key="2">
    <source>
        <dbReference type="Google" id="ProtNLM"/>
    </source>
</evidence>
<dbReference type="PANTHER" id="PTHR37466">
    <property type="entry name" value="SLR1628 PROTEIN"/>
    <property type="match status" value="1"/>
</dbReference>
<dbReference type="Gene3D" id="3.30.56.110">
    <property type="entry name" value="Protein of unknown function DUF2237"/>
    <property type="match status" value="1"/>
</dbReference>